<dbReference type="FunFam" id="3.30.980.10:FF:000004">
    <property type="entry name" value="Alanine--tRNA ligase, cytoplasmic"/>
    <property type="match status" value="1"/>
</dbReference>
<dbReference type="Gene3D" id="2.40.30.130">
    <property type="match status" value="1"/>
</dbReference>
<dbReference type="GO" id="GO:0005739">
    <property type="term" value="C:mitochondrion"/>
    <property type="evidence" value="ECO:0007669"/>
    <property type="project" value="TreeGrafter"/>
</dbReference>
<dbReference type="PROSITE" id="PS50860">
    <property type="entry name" value="AA_TRNA_LIGASE_II_ALA"/>
    <property type="match status" value="1"/>
</dbReference>
<keyword evidence="9 15" id="KW-0067">ATP-binding</keyword>
<dbReference type="InterPro" id="IPR045864">
    <property type="entry name" value="aa-tRNA-synth_II/BPL/LPL"/>
</dbReference>
<keyword evidence="4 15" id="KW-0820">tRNA-binding</keyword>
<dbReference type="GO" id="GO:0004813">
    <property type="term" value="F:alanine-tRNA ligase activity"/>
    <property type="evidence" value="ECO:0007669"/>
    <property type="project" value="UniProtKB-UniRule"/>
</dbReference>
<dbReference type="InterPro" id="IPR023033">
    <property type="entry name" value="Ala_tRNA_ligase_euk/bac"/>
</dbReference>
<keyword evidence="12 15" id="KW-0030">Aminoacyl-tRNA synthetase</keyword>
<evidence type="ECO:0000259" key="16">
    <source>
        <dbReference type="PROSITE" id="PS50860"/>
    </source>
</evidence>
<dbReference type="NCBIfam" id="TIGR00344">
    <property type="entry name" value="alaS"/>
    <property type="match status" value="1"/>
</dbReference>
<dbReference type="GO" id="GO:0008270">
    <property type="term" value="F:zinc ion binding"/>
    <property type="evidence" value="ECO:0007669"/>
    <property type="project" value="UniProtKB-UniRule"/>
</dbReference>
<dbReference type="PANTHER" id="PTHR11777">
    <property type="entry name" value="ALANYL-TRNA SYNTHETASE"/>
    <property type="match status" value="1"/>
</dbReference>
<evidence type="ECO:0000256" key="8">
    <source>
        <dbReference type="ARBA" id="ARBA00022833"/>
    </source>
</evidence>
<feature type="binding site" evidence="15">
    <location>
        <position position="719"/>
    </location>
    <ligand>
        <name>Zn(2+)</name>
        <dbReference type="ChEBI" id="CHEBI:29105"/>
    </ligand>
</feature>
<dbReference type="PRINTS" id="PR00980">
    <property type="entry name" value="TRNASYNTHALA"/>
</dbReference>
<evidence type="ECO:0000313" key="18">
    <source>
        <dbReference type="Proteomes" id="UP001187531"/>
    </source>
</evidence>
<dbReference type="InterPro" id="IPR018164">
    <property type="entry name" value="Ala-tRNA-synth_IIc_N"/>
</dbReference>
<dbReference type="SUPFAM" id="SSF101353">
    <property type="entry name" value="Putative anticodon-binding domain of alanyl-tRNA synthetase (AlaRS)"/>
    <property type="match status" value="1"/>
</dbReference>
<dbReference type="InterPro" id="IPR018163">
    <property type="entry name" value="Thr/Ala-tRNA-synth_IIc_edit"/>
</dbReference>
<evidence type="ECO:0000256" key="11">
    <source>
        <dbReference type="ARBA" id="ARBA00022917"/>
    </source>
</evidence>
<dbReference type="FunFam" id="3.30.930.10:FF:000011">
    <property type="entry name" value="Alanine--tRNA ligase, cytoplasmic"/>
    <property type="match status" value="1"/>
</dbReference>
<evidence type="ECO:0000256" key="15">
    <source>
        <dbReference type="HAMAP-Rule" id="MF_03133"/>
    </source>
</evidence>
<feature type="domain" description="Alanyl-transfer RNA synthetases family profile" evidence="16">
    <location>
        <begin position="3"/>
        <end position="758"/>
    </location>
</feature>
<comment type="domain">
    <text evidence="15">Consists of three domains; the N-terminal catalytic domain, the editing domain and the C-terminal C-Ala domain. The editing domain removes incorrectly charged amino acids, while the C-Ala domain, along with tRNA(Ala), serves as a bridge to cooperatively bring together the editing and aminoacylation centers thus stimulating deacylation of misacylated tRNAs.</text>
</comment>
<evidence type="ECO:0000256" key="2">
    <source>
        <dbReference type="ARBA" id="ARBA00013168"/>
    </source>
</evidence>
<dbReference type="GO" id="GO:0005524">
    <property type="term" value="F:ATP binding"/>
    <property type="evidence" value="ECO:0007669"/>
    <property type="project" value="UniProtKB-UniRule"/>
</dbReference>
<dbReference type="EMBL" id="JAVRJZ010000020">
    <property type="protein sequence ID" value="KAK2706387.1"/>
    <property type="molecule type" value="Genomic_DNA"/>
</dbReference>
<dbReference type="Gene3D" id="3.30.930.10">
    <property type="entry name" value="Bira Bifunctional Protein, Domain 2"/>
    <property type="match status" value="1"/>
</dbReference>
<reference evidence="17" key="1">
    <citation type="submission" date="2023-07" db="EMBL/GenBank/DDBJ databases">
        <title>Chromosome-level genome assembly of Artemia franciscana.</title>
        <authorList>
            <person name="Jo E."/>
        </authorList>
    </citation>
    <scope>NUCLEOTIDE SEQUENCE</scope>
    <source>
        <tissue evidence="17">Whole body</tissue>
    </source>
</reference>
<keyword evidence="11 15" id="KW-0648">Protein biosynthesis</keyword>
<evidence type="ECO:0000256" key="9">
    <source>
        <dbReference type="ARBA" id="ARBA00022840"/>
    </source>
</evidence>
<name>A0AA88HK73_ARTSF</name>
<dbReference type="Proteomes" id="UP001187531">
    <property type="component" value="Unassembled WGS sequence"/>
</dbReference>
<dbReference type="Gene3D" id="3.30.980.10">
    <property type="entry name" value="Threonyl-trna Synthetase, Chain A, domain 2"/>
    <property type="match status" value="1"/>
</dbReference>
<evidence type="ECO:0000256" key="3">
    <source>
        <dbReference type="ARBA" id="ARBA00017959"/>
    </source>
</evidence>
<dbReference type="InterPro" id="IPR018162">
    <property type="entry name" value="Ala-tRNA-ligase_IIc_anticod-bd"/>
</dbReference>
<evidence type="ECO:0000256" key="13">
    <source>
        <dbReference type="ARBA" id="ARBA00032577"/>
    </source>
</evidence>
<feature type="binding site" evidence="15">
    <location>
        <position position="715"/>
    </location>
    <ligand>
        <name>Zn(2+)</name>
        <dbReference type="ChEBI" id="CHEBI:29105"/>
    </ligand>
</feature>
<keyword evidence="5 15" id="KW-0436">Ligase</keyword>
<evidence type="ECO:0000256" key="14">
    <source>
        <dbReference type="ARBA" id="ARBA00048300"/>
    </source>
</evidence>
<dbReference type="CDD" id="cd00673">
    <property type="entry name" value="AlaRS_core"/>
    <property type="match status" value="1"/>
</dbReference>
<evidence type="ECO:0000256" key="1">
    <source>
        <dbReference type="ARBA" id="ARBA00008429"/>
    </source>
</evidence>
<protein>
    <recommendedName>
        <fullName evidence="3">Alanine--tRNA ligase</fullName>
        <ecNumber evidence="2">6.1.1.7</ecNumber>
    </recommendedName>
    <alternativeName>
        <fullName evidence="13">Alanyl-tRNA synthetase</fullName>
    </alternativeName>
</protein>
<keyword evidence="8 15" id="KW-0862">Zinc</keyword>
<evidence type="ECO:0000256" key="4">
    <source>
        <dbReference type="ARBA" id="ARBA00022555"/>
    </source>
</evidence>
<dbReference type="AlphaFoldDB" id="A0AA88HK73"/>
<comment type="cofactor">
    <cofactor evidence="15">
        <name>Zn(2+)</name>
        <dbReference type="ChEBI" id="CHEBI:29105"/>
    </cofactor>
    <text evidence="15">Binds 1 zinc ion per subunit.</text>
</comment>
<evidence type="ECO:0000256" key="6">
    <source>
        <dbReference type="ARBA" id="ARBA00022723"/>
    </source>
</evidence>
<keyword evidence="18" id="KW-1185">Reference proteome</keyword>
<dbReference type="InterPro" id="IPR012947">
    <property type="entry name" value="tRNA_SAD"/>
</dbReference>
<sequence length="1104" mass="124522">MRMSSKHIRQKFLNYFIKNGHKVVPSSSVIPNDDSSLLFTNAGMNQFKNIFLGFSQEKYAQVVNSQKCIRVGGKHNDLSDVGKDGTHHTFFEMLGNWSFSSYFKTKACSMAWELLTQDYGIPAKSLFVTYFGGDAKLGIPPDLECRDIWLSLGLPESHILPFDAKDNFWEMGLSGPCGPCTEIHFDRTGLKSSHLVNKDSQDVVEIWNLVFMEFNRKPNGELEKLKGHYVDTGMGLERLCAILNGKRSNYDTDLFMPIINEIQEVSKIQEYQGRFGLEDNNGLDTAYRIIADHARMIAIASADGAFPDENYRLRHVIRRALKIGSKAFKKDVTLLQHLMHPVIDTLGDVYPNLSSSLNRTQTILQYEEELFKKLEKESKKYLQALVGKPYADRLALEDLKGAAKLVEEIEKLRIKGVKSVPPTLVYQLNSDRGISVTAIKTICSGEEIGFNEDDFHVVSEKVKENSKTATVSGRLERDSKFKVFNYLNKRGLKHTDMSSQHSYSKYDSDYEFPKISAKVETILVDGESKSRIISGLFTIVLDKTNFYVESGGQIFDTGCIYCETGKARVISVSDLNGYILHHCEMVEGFLEEGISVVASIDESRRIKIMSNHTATHLLNYALEKCLNVTYQKSSFVGDEDLQFGFGVYSNFDLKTVETVEAIVNDLIDKRLDVKREVALKSEALEMADVRTLPGAEYPDQVSIIKIGENLSKELCCGTHVLNTEDLIKFVITDLRSLGSGAKLARAVTRDQGLEAEANAIYIDKNLKILKSKVSNNFETIEEMLSNLLVVQDDIAVLKNELLNTKLSLVKRRHFESEIDKCFRKVKGQPQTILNSVLKAQIEEKAVAARRNGLAFLVVSLEVPEAFRHFKRVEVRPDIVTKEMAKKDMAFAICYATSEGVFARTFIPKGISETLTAEKWIQSALRDLDARISGETAHVRNIPLQEVELRLKLIGEEDEFKAEKFKAQVELDIYLADQLQSEKKHSWYFSHISCPEEFKKYGAKPHLRKLAQKAPHIPILLTSFFDGSFVGYCRVPEGRCSENVSAYDWLRAAAASFEEPMEYEIRTGKDQKAESHIIASVAGDFAKAKSNFESGAINFAEKFFS</sequence>
<comment type="caution">
    <text evidence="17">The sequence shown here is derived from an EMBL/GenBank/DDBJ whole genome shotgun (WGS) entry which is preliminary data.</text>
</comment>
<accession>A0AA88HK73</accession>
<dbReference type="SMART" id="SM00863">
    <property type="entry name" value="tRNA_SAD"/>
    <property type="match status" value="1"/>
</dbReference>
<keyword evidence="6 15" id="KW-0479">Metal-binding</keyword>
<dbReference type="EC" id="6.1.1.7" evidence="2"/>
<feature type="binding site" evidence="15">
    <location>
        <position position="612"/>
    </location>
    <ligand>
        <name>Zn(2+)</name>
        <dbReference type="ChEBI" id="CHEBI:29105"/>
    </ligand>
</feature>
<keyword evidence="7 15" id="KW-0547">Nucleotide-binding</keyword>
<comment type="catalytic activity">
    <reaction evidence="14 15">
        <text>tRNA(Ala) + L-alanine + ATP = L-alanyl-tRNA(Ala) + AMP + diphosphate</text>
        <dbReference type="Rhea" id="RHEA:12540"/>
        <dbReference type="Rhea" id="RHEA-COMP:9657"/>
        <dbReference type="Rhea" id="RHEA-COMP:9923"/>
        <dbReference type="ChEBI" id="CHEBI:30616"/>
        <dbReference type="ChEBI" id="CHEBI:33019"/>
        <dbReference type="ChEBI" id="CHEBI:57972"/>
        <dbReference type="ChEBI" id="CHEBI:78442"/>
        <dbReference type="ChEBI" id="CHEBI:78497"/>
        <dbReference type="ChEBI" id="CHEBI:456215"/>
        <dbReference type="EC" id="6.1.1.7"/>
    </reaction>
</comment>
<keyword evidence="10 15" id="KW-0694">RNA-binding</keyword>
<dbReference type="InterPro" id="IPR050058">
    <property type="entry name" value="Ala-tRNA_ligase"/>
</dbReference>
<dbReference type="PANTHER" id="PTHR11777:SF9">
    <property type="entry name" value="ALANINE--TRNA LIGASE, CYTOPLASMIC"/>
    <property type="match status" value="1"/>
</dbReference>
<dbReference type="InterPro" id="IPR009000">
    <property type="entry name" value="Transl_B-barrel_sf"/>
</dbReference>
<comment type="subunit">
    <text evidence="15">Monomer.</text>
</comment>
<evidence type="ECO:0000256" key="5">
    <source>
        <dbReference type="ARBA" id="ARBA00022598"/>
    </source>
</evidence>
<dbReference type="InterPro" id="IPR018165">
    <property type="entry name" value="Ala-tRNA-synth_IIc_core"/>
</dbReference>
<evidence type="ECO:0000256" key="12">
    <source>
        <dbReference type="ARBA" id="ARBA00023146"/>
    </source>
</evidence>
<comment type="similarity">
    <text evidence="1">Belongs to the class-II aminoacyl-tRNA synthetase family. Alax-L subfamily.</text>
</comment>
<proteinExistence type="inferred from homology"/>
<dbReference type="GO" id="GO:0002161">
    <property type="term" value="F:aminoacyl-tRNA deacylase activity"/>
    <property type="evidence" value="ECO:0007669"/>
    <property type="project" value="TreeGrafter"/>
</dbReference>
<comment type="function">
    <text evidence="15">Catalyzes the attachment of alanine to tRNA(Ala) in a two-step reaction: alanine is first activated by ATP to form Ala-AMP and then transferred to the acceptor end of tRNA(Ala). Also edits incorrectly charged tRNA(Ala) via its editing domain.</text>
</comment>
<dbReference type="Pfam" id="PF01411">
    <property type="entry name" value="tRNA-synt_2c"/>
    <property type="match status" value="2"/>
</dbReference>
<dbReference type="HAMAP" id="MF_00036_B">
    <property type="entry name" value="Ala_tRNA_synth_B"/>
    <property type="match status" value="1"/>
</dbReference>
<dbReference type="InterPro" id="IPR002318">
    <property type="entry name" value="Ala-tRNA-lgiase_IIc"/>
</dbReference>
<evidence type="ECO:0000256" key="7">
    <source>
        <dbReference type="ARBA" id="ARBA00022741"/>
    </source>
</evidence>
<evidence type="ECO:0000256" key="10">
    <source>
        <dbReference type="ARBA" id="ARBA00022884"/>
    </source>
</evidence>
<organism evidence="17 18">
    <name type="scientific">Artemia franciscana</name>
    <name type="common">Brine shrimp</name>
    <name type="synonym">Artemia sanfranciscana</name>
    <dbReference type="NCBI Taxonomy" id="6661"/>
    <lineage>
        <taxon>Eukaryota</taxon>
        <taxon>Metazoa</taxon>
        <taxon>Ecdysozoa</taxon>
        <taxon>Arthropoda</taxon>
        <taxon>Crustacea</taxon>
        <taxon>Branchiopoda</taxon>
        <taxon>Anostraca</taxon>
        <taxon>Artemiidae</taxon>
        <taxon>Artemia</taxon>
    </lineage>
</organism>
<dbReference type="GO" id="GO:0000049">
    <property type="term" value="F:tRNA binding"/>
    <property type="evidence" value="ECO:0007669"/>
    <property type="project" value="UniProtKB-KW"/>
</dbReference>
<dbReference type="SUPFAM" id="SSF50447">
    <property type="entry name" value="Translation proteins"/>
    <property type="match status" value="1"/>
</dbReference>
<dbReference type="SUPFAM" id="SSF55681">
    <property type="entry name" value="Class II aaRS and biotin synthetases"/>
    <property type="match status" value="1"/>
</dbReference>
<dbReference type="GO" id="GO:0006419">
    <property type="term" value="P:alanyl-tRNA aminoacylation"/>
    <property type="evidence" value="ECO:0007669"/>
    <property type="project" value="InterPro"/>
</dbReference>
<dbReference type="Pfam" id="PF07973">
    <property type="entry name" value="tRNA_SAD"/>
    <property type="match status" value="1"/>
</dbReference>
<feature type="binding site" evidence="15">
    <location>
        <position position="616"/>
    </location>
    <ligand>
        <name>Zn(2+)</name>
        <dbReference type="ChEBI" id="CHEBI:29105"/>
    </ligand>
</feature>
<evidence type="ECO:0000313" key="17">
    <source>
        <dbReference type="EMBL" id="KAK2706387.1"/>
    </source>
</evidence>
<dbReference type="SUPFAM" id="SSF55186">
    <property type="entry name" value="ThrRS/AlaRS common domain"/>
    <property type="match status" value="1"/>
</dbReference>
<gene>
    <name evidence="17" type="ORF">QYM36_016432</name>
</gene>